<dbReference type="PANTHER" id="PTHR36302">
    <property type="entry name" value="BLR7088 PROTEIN"/>
    <property type="match status" value="1"/>
</dbReference>
<name>A0ABV5YG55_9ACTN</name>
<dbReference type="Pfam" id="PF04314">
    <property type="entry name" value="PCuAC"/>
    <property type="match status" value="1"/>
</dbReference>
<protein>
    <submittedName>
        <fullName evidence="1">Copper chaperone PCu(A)C</fullName>
    </submittedName>
</protein>
<keyword evidence="2" id="KW-1185">Reference proteome</keyword>
<dbReference type="InterPro" id="IPR036182">
    <property type="entry name" value="PCuAC_sf"/>
</dbReference>
<dbReference type="SUPFAM" id="SSF110087">
    <property type="entry name" value="DR1885-like metal-binding protein"/>
    <property type="match status" value="1"/>
</dbReference>
<comment type="caution">
    <text evidence="1">The sequence shown here is derived from an EMBL/GenBank/DDBJ whole genome shotgun (WGS) entry which is preliminary data.</text>
</comment>
<proteinExistence type="predicted"/>
<dbReference type="Gene3D" id="2.60.40.1890">
    <property type="entry name" value="PCu(A)C copper chaperone"/>
    <property type="match status" value="1"/>
</dbReference>
<evidence type="ECO:0000313" key="2">
    <source>
        <dbReference type="Proteomes" id="UP001589627"/>
    </source>
</evidence>
<organism evidence="1 2">
    <name type="scientific">Actinoallomurus acaciae</name>
    <dbReference type="NCBI Taxonomy" id="502577"/>
    <lineage>
        <taxon>Bacteria</taxon>
        <taxon>Bacillati</taxon>
        <taxon>Actinomycetota</taxon>
        <taxon>Actinomycetes</taxon>
        <taxon>Streptosporangiales</taxon>
        <taxon>Thermomonosporaceae</taxon>
        <taxon>Actinoallomurus</taxon>
    </lineage>
</organism>
<feature type="non-terminal residue" evidence="1">
    <location>
        <position position="1"/>
    </location>
</feature>
<dbReference type="InterPro" id="IPR058248">
    <property type="entry name" value="Lxx211020-like"/>
</dbReference>
<sequence>AAAAVTLGGLALWAVSGHAGRPARVHVRSAWVMTPTAPQTAAYFTLTNTGDVTDDLLEVRTPAAAMAMLSRQVERAGAERMTMGGSLAVPAHGTVRMTPFTVNVMIQPRTALPAGRIVPFTLVFRHSGTVRVNAEVVPPGSRA</sequence>
<dbReference type="Proteomes" id="UP001589627">
    <property type="component" value="Unassembled WGS sequence"/>
</dbReference>
<gene>
    <name evidence="1" type="ORF">ACFFNX_17715</name>
</gene>
<dbReference type="PANTHER" id="PTHR36302:SF1">
    <property type="entry name" value="COPPER CHAPERONE PCU(A)C"/>
    <property type="match status" value="1"/>
</dbReference>
<dbReference type="InterPro" id="IPR007410">
    <property type="entry name" value="LpqE-like"/>
</dbReference>
<dbReference type="RefSeq" id="WP_378202821.1">
    <property type="nucleotide sequence ID" value="NZ_JBHLZP010000117.1"/>
</dbReference>
<dbReference type="EMBL" id="JBHLZP010000117">
    <property type="protein sequence ID" value="MFB9834026.1"/>
    <property type="molecule type" value="Genomic_DNA"/>
</dbReference>
<evidence type="ECO:0000313" key="1">
    <source>
        <dbReference type="EMBL" id="MFB9834026.1"/>
    </source>
</evidence>
<reference evidence="1 2" key="1">
    <citation type="submission" date="2024-09" db="EMBL/GenBank/DDBJ databases">
        <authorList>
            <person name="Sun Q."/>
            <person name="Mori K."/>
        </authorList>
    </citation>
    <scope>NUCLEOTIDE SEQUENCE [LARGE SCALE GENOMIC DNA]</scope>
    <source>
        <strain evidence="1 2">TBRC 0563</strain>
    </source>
</reference>
<accession>A0ABV5YG55</accession>